<name>A0A6A6E1V4_9PEZI</name>
<dbReference type="AlphaFoldDB" id="A0A6A6E1V4"/>
<protein>
    <submittedName>
        <fullName evidence="1">Uncharacterized protein</fullName>
    </submittedName>
</protein>
<dbReference type="EMBL" id="ML994632">
    <property type="protein sequence ID" value="KAF2185937.1"/>
    <property type="molecule type" value="Genomic_DNA"/>
</dbReference>
<evidence type="ECO:0000313" key="1">
    <source>
        <dbReference type="EMBL" id="KAF2185937.1"/>
    </source>
</evidence>
<dbReference type="Proteomes" id="UP000800200">
    <property type="component" value="Unassembled WGS sequence"/>
</dbReference>
<keyword evidence="2" id="KW-1185">Reference proteome</keyword>
<sequence>SPNNPLRRVNKQVKYFKHGTLKTRILCFHEGKKLGANTDNMQIVEGQAFKAYTMYYDSTRITHIYTLITISIFA</sequence>
<organism evidence="1 2">
    <name type="scientific">Zopfia rhizophila CBS 207.26</name>
    <dbReference type="NCBI Taxonomy" id="1314779"/>
    <lineage>
        <taxon>Eukaryota</taxon>
        <taxon>Fungi</taxon>
        <taxon>Dikarya</taxon>
        <taxon>Ascomycota</taxon>
        <taxon>Pezizomycotina</taxon>
        <taxon>Dothideomycetes</taxon>
        <taxon>Dothideomycetes incertae sedis</taxon>
        <taxon>Zopfiaceae</taxon>
        <taxon>Zopfia</taxon>
    </lineage>
</organism>
<accession>A0A6A6E1V4</accession>
<reference evidence="1" key="1">
    <citation type="journal article" date="2020" name="Stud. Mycol.">
        <title>101 Dothideomycetes genomes: a test case for predicting lifestyles and emergence of pathogens.</title>
        <authorList>
            <person name="Haridas S."/>
            <person name="Albert R."/>
            <person name="Binder M."/>
            <person name="Bloem J."/>
            <person name="Labutti K."/>
            <person name="Salamov A."/>
            <person name="Andreopoulos B."/>
            <person name="Baker S."/>
            <person name="Barry K."/>
            <person name="Bills G."/>
            <person name="Bluhm B."/>
            <person name="Cannon C."/>
            <person name="Castanera R."/>
            <person name="Culley D."/>
            <person name="Daum C."/>
            <person name="Ezra D."/>
            <person name="Gonzalez J."/>
            <person name="Henrissat B."/>
            <person name="Kuo A."/>
            <person name="Liang C."/>
            <person name="Lipzen A."/>
            <person name="Lutzoni F."/>
            <person name="Magnuson J."/>
            <person name="Mondo S."/>
            <person name="Nolan M."/>
            <person name="Ohm R."/>
            <person name="Pangilinan J."/>
            <person name="Park H.-J."/>
            <person name="Ramirez L."/>
            <person name="Alfaro M."/>
            <person name="Sun H."/>
            <person name="Tritt A."/>
            <person name="Yoshinaga Y."/>
            <person name="Zwiers L.-H."/>
            <person name="Turgeon B."/>
            <person name="Goodwin S."/>
            <person name="Spatafora J."/>
            <person name="Crous P."/>
            <person name="Grigoriev I."/>
        </authorList>
    </citation>
    <scope>NUCLEOTIDE SEQUENCE</scope>
    <source>
        <strain evidence="1">CBS 207.26</strain>
    </source>
</reference>
<evidence type="ECO:0000313" key="2">
    <source>
        <dbReference type="Proteomes" id="UP000800200"/>
    </source>
</evidence>
<dbReference type="OrthoDB" id="3942694at2759"/>
<proteinExistence type="predicted"/>
<gene>
    <name evidence="1" type="ORF">K469DRAFT_574867</name>
</gene>
<feature type="non-terminal residue" evidence="1">
    <location>
        <position position="1"/>
    </location>
</feature>